<keyword evidence="4" id="KW-1185">Reference proteome</keyword>
<dbReference type="CDD" id="cd06567">
    <property type="entry name" value="Peptidase_S41"/>
    <property type="match status" value="1"/>
</dbReference>
<dbReference type="GO" id="GO:0008236">
    <property type="term" value="F:serine-type peptidase activity"/>
    <property type="evidence" value="ECO:0007669"/>
    <property type="project" value="InterPro"/>
</dbReference>
<protein>
    <recommendedName>
        <fullName evidence="2">Tail specific protease domain-containing protein</fullName>
    </recommendedName>
</protein>
<dbReference type="OrthoDB" id="7314861at2"/>
<dbReference type="AlphaFoldDB" id="A0A1V9FFP8"/>
<sequence length="318" mass="35557">MNKYTVTILLCWWHLGAFSQSAAVTKYITEITSIIKNNSIVARQIDWAKYEKDVTDLSMNITTIDSCKPVLNYIVKTLRTNGDKHSFFIDKPGVEKLNTGSVQPKPVHAQLFDEHTGYIKIPAFMSFNEQMNNAYRDTIQQLIKKLDLENDITAWIVDLRGNTGGNMWPMLAGLNALIKDGVAGYWVSSKKKKLKWYSYGRGMMGTGKFYKIKKLASPIAVLIDSFTASSGEMTAISFLGLPNVKTFGQPSAGYTTANFTFTLSNGTILQLATSYAADRKKKVYKDKIIPNVLVKDDTITADDTLEMAKKWAKADPDK</sequence>
<keyword evidence="1" id="KW-0732">Signal</keyword>
<dbReference type="GO" id="GO:0006508">
    <property type="term" value="P:proteolysis"/>
    <property type="evidence" value="ECO:0007669"/>
    <property type="project" value="InterPro"/>
</dbReference>
<dbReference type="Proteomes" id="UP000192796">
    <property type="component" value="Unassembled WGS sequence"/>
</dbReference>
<dbReference type="RefSeq" id="WP_081156146.1">
    <property type="nucleotide sequence ID" value="NZ_LVYD01000124.1"/>
</dbReference>
<dbReference type="EMBL" id="LVYD01000124">
    <property type="protein sequence ID" value="OQP57184.1"/>
    <property type="molecule type" value="Genomic_DNA"/>
</dbReference>
<feature type="domain" description="Tail specific protease" evidence="2">
    <location>
        <begin position="90"/>
        <end position="295"/>
    </location>
</feature>
<dbReference type="GO" id="GO:0030288">
    <property type="term" value="C:outer membrane-bounded periplasmic space"/>
    <property type="evidence" value="ECO:0007669"/>
    <property type="project" value="TreeGrafter"/>
</dbReference>
<dbReference type="Gene3D" id="3.90.226.10">
    <property type="entry name" value="2-enoyl-CoA Hydratase, Chain A, domain 1"/>
    <property type="match status" value="1"/>
</dbReference>
<name>A0A1V9FFP8_9BACT</name>
<evidence type="ECO:0000313" key="4">
    <source>
        <dbReference type="Proteomes" id="UP000192796"/>
    </source>
</evidence>
<evidence type="ECO:0000313" key="3">
    <source>
        <dbReference type="EMBL" id="OQP57184.1"/>
    </source>
</evidence>
<dbReference type="GO" id="GO:0004175">
    <property type="term" value="F:endopeptidase activity"/>
    <property type="evidence" value="ECO:0007669"/>
    <property type="project" value="TreeGrafter"/>
</dbReference>
<evidence type="ECO:0000256" key="1">
    <source>
        <dbReference type="SAM" id="SignalP"/>
    </source>
</evidence>
<dbReference type="InterPro" id="IPR029045">
    <property type="entry name" value="ClpP/crotonase-like_dom_sf"/>
</dbReference>
<feature type="chain" id="PRO_5012799850" description="Tail specific protease domain-containing protein" evidence="1">
    <location>
        <begin position="23"/>
        <end position="318"/>
    </location>
</feature>
<dbReference type="GO" id="GO:0007165">
    <property type="term" value="P:signal transduction"/>
    <property type="evidence" value="ECO:0007669"/>
    <property type="project" value="TreeGrafter"/>
</dbReference>
<dbReference type="PANTHER" id="PTHR32060">
    <property type="entry name" value="TAIL-SPECIFIC PROTEASE"/>
    <property type="match status" value="1"/>
</dbReference>
<dbReference type="SMART" id="SM00245">
    <property type="entry name" value="TSPc"/>
    <property type="match status" value="1"/>
</dbReference>
<evidence type="ECO:0000259" key="2">
    <source>
        <dbReference type="SMART" id="SM00245"/>
    </source>
</evidence>
<accession>A0A1V9FFP8</accession>
<dbReference type="SUPFAM" id="SSF52096">
    <property type="entry name" value="ClpP/crotonase"/>
    <property type="match status" value="1"/>
</dbReference>
<proteinExistence type="predicted"/>
<gene>
    <name evidence="3" type="ORF">A3860_11515</name>
</gene>
<reference evidence="3 4" key="1">
    <citation type="submission" date="2016-03" db="EMBL/GenBank/DDBJ databases">
        <title>Niastella vici sp. nov., isolated from farmland soil.</title>
        <authorList>
            <person name="Chen L."/>
            <person name="Wang D."/>
            <person name="Yang S."/>
            <person name="Wang G."/>
        </authorList>
    </citation>
    <scope>NUCLEOTIDE SEQUENCE [LARGE SCALE GENOMIC DNA]</scope>
    <source>
        <strain evidence="3 4">DJ57</strain>
    </source>
</reference>
<dbReference type="PANTHER" id="PTHR32060:SF30">
    <property type="entry name" value="CARBOXY-TERMINAL PROCESSING PROTEASE CTPA"/>
    <property type="match status" value="1"/>
</dbReference>
<dbReference type="Pfam" id="PF03572">
    <property type="entry name" value="Peptidase_S41"/>
    <property type="match status" value="1"/>
</dbReference>
<comment type="caution">
    <text evidence="3">The sequence shown here is derived from an EMBL/GenBank/DDBJ whole genome shotgun (WGS) entry which is preliminary data.</text>
</comment>
<organism evidence="3 4">
    <name type="scientific">Niastella vici</name>
    <dbReference type="NCBI Taxonomy" id="1703345"/>
    <lineage>
        <taxon>Bacteria</taxon>
        <taxon>Pseudomonadati</taxon>
        <taxon>Bacteroidota</taxon>
        <taxon>Chitinophagia</taxon>
        <taxon>Chitinophagales</taxon>
        <taxon>Chitinophagaceae</taxon>
        <taxon>Niastella</taxon>
    </lineage>
</organism>
<feature type="signal peptide" evidence="1">
    <location>
        <begin position="1"/>
        <end position="22"/>
    </location>
</feature>
<dbReference type="InterPro" id="IPR005151">
    <property type="entry name" value="Tail-specific_protease"/>
</dbReference>